<dbReference type="Proteomes" id="UP001499951">
    <property type="component" value="Unassembled WGS sequence"/>
</dbReference>
<proteinExistence type="predicted"/>
<keyword evidence="3" id="KW-1185">Reference proteome</keyword>
<gene>
    <name evidence="2" type="ORF">GCM10008942_05170</name>
</gene>
<organism evidence="2 3">
    <name type="scientific">Rhizomicrobium electricum</name>
    <dbReference type="NCBI Taxonomy" id="480070"/>
    <lineage>
        <taxon>Bacteria</taxon>
        <taxon>Pseudomonadati</taxon>
        <taxon>Pseudomonadota</taxon>
        <taxon>Alphaproteobacteria</taxon>
        <taxon>Micropepsales</taxon>
        <taxon>Micropepsaceae</taxon>
        <taxon>Rhizomicrobium</taxon>
    </lineage>
</organism>
<evidence type="ECO:0000313" key="2">
    <source>
        <dbReference type="EMBL" id="GAA0559653.1"/>
    </source>
</evidence>
<evidence type="ECO:0000313" key="3">
    <source>
        <dbReference type="Proteomes" id="UP001499951"/>
    </source>
</evidence>
<accession>A0ABP3P8C9</accession>
<dbReference type="EMBL" id="BAAADD010000001">
    <property type="protein sequence ID" value="GAA0559653.1"/>
    <property type="molecule type" value="Genomic_DNA"/>
</dbReference>
<evidence type="ECO:0000256" key="1">
    <source>
        <dbReference type="SAM" id="MobiDB-lite"/>
    </source>
</evidence>
<name>A0ABP3P8C9_9PROT</name>
<reference evidence="3" key="1">
    <citation type="journal article" date="2019" name="Int. J. Syst. Evol. Microbiol.">
        <title>The Global Catalogue of Microorganisms (GCM) 10K type strain sequencing project: providing services to taxonomists for standard genome sequencing and annotation.</title>
        <authorList>
            <consortium name="The Broad Institute Genomics Platform"/>
            <consortium name="The Broad Institute Genome Sequencing Center for Infectious Disease"/>
            <person name="Wu L."/>
            <person name="Ma J."/>
        </authorList>
    </citation>
    <scope>NUCLEOTIDE SEQUENCE [LARGE SCALE GENOMIC DNA]</scope>
    <source>
        <strain evidence="3">JCM 15089</strain>
    </source>
</reference>
<sequence length="82" mass="8893">MTGTNRQQIAAFDQIDGNDVAPDHVANDGAHVLDPAATMAAFKIDALAARILTRIRHYRSPDAVDPQPRRTPAARPYQEAGD</sequence>
<protein>
    <submittedName>
        <fullName evidence="2">Uncharacterized protein</fullName>
    </submittedName>
</protein>
<feature type="region of interest" description="Disordered" evidence="1">
    <location>
        <begin position="58"/>
        <end position="82"/>
    </location>
</feature>
<comment type="caution">
    <text evidence="2">The sequence shown here is derived from an EMBL/GenBank/DDBJ whole genome shotgun (WGS) entry which is preliminary data.</text>
</comment>